<organism evidence="1 2">
    <name type="scientific">Pistacia integerrima</name>
    <dbReference type="NCBI Taxonomy" id="434235"/>
    <lineage>
        <taxon>Eukaryota</taxon>
        <taxon>Viridiplantae</taxon>
        <taxon>Streptophyta</taxon>
        <taxon>Embryophyta</taxon>
        <taxon>Tracheophyta</taxon>
        <taxon>Spermatophyta</taxon>
        <taxon>Magnoliopsida</taxon>
        <taxon>eudicotyledons</taxon>
        <taxon>Gunneridae</taxon>
        <taxon>Pentapetalae</taxon>
        <taxon>rosids</taxon>
        <taxon>malvids</taxon>
        <taxon>Sapindales</taxon>
        <taxon>Anacardiaceae</taxon>
        <taxon>Pistacia</taxon>
    </lineage>
</organism>
<sequence length="564" mass="61670">MGGGKIVAVGASILLVVGVCVGLIVGVSRKNSNDDGYPKLSTSSKAMAAVCGPTDFKEACFNSVNSAANNKSATPKDFIQAAIQSTIHVVEEAIKKTGTVFDTGDPSQKMAMEDCEELLSFAIDELKASHSAVGESALESLGDRKDEILNWLSAVISYQQSCIDGVNPPELRHQMSNAILQNATQLTSNALAIVSSISGIINTFHPPMNKTASSRRLLSLSETGDGNFPEWLSASDRKLLESHDNGELTPDAVVDKDGSGQYKTIAEALDAYPKELKGRYVIYVKAGIYEEYLTVTKDQVNVFMYGDGPRKTIITGHKNNGEGVSTFRTATFSAIGTGFIAKSMGFHNTAGPEGHQAVALRVQSDMSAFYHCRMDGYQDTLYAQTHRQFYHNCIISGTVDFIFGDSATVVQNSLIIVRKPMDNQQNTITAHGRSDKRETTGFVIHNCRIVPEQKLFPLRFKIPTYLGRPWKLFSRTVIMEAELGDFIQPAGWLPWDGTYALDTLYYAEFANRGPGAVTNNRVNWLGYHVITDRNEALQFTAGSFIQGGLWLKDTGTPFLLGLRH</sequence>
<keyword evidence="2" id="KW-1185">Reference proteome</keyword>
<gene>
    <name evidence="1" type="ORF">Pint_24185</name>
</gene>
<evidence type="ECO:0000313" key="2">
    <source>
        <dbReference type="Proteomes" id="UP001163603"/>
    </source>
</evidence>
<comment type="caution">
    <text evidence="1">The sequence shown here is derived from an EMBL/GenBank/DDBJ whole genome shotgun (WGS) entry which is preliminary data.</text>
</comment>
<protein>
    <submittedName>
        <fullName evidence="1">Uncharacterized protein</fullName>
    </submittedName>
</protein>
<dbReference type="EMBL" id="CM047742">
    <property type="protein sequence ID" value="KAJ0035529.1"/>
    <property type="molecule type" value="Genomic_DNA"/>
</dbReference>
<dbReference type="Proteomes" id="UP001163603">
    <property type="component" value="Chromosome 7"/>
</dbReference>
<accession>A0ACC0YHT9</accession>
<name>A0ACC0YHT9_9ROSI</name>
<evidence type="ECO:0000313" key="1">
    <source>
        <dbReference type="EMBL" id="KAJ0035529.1"/>
    </source>
</evidence>
<proteinExistence type="predicted"/>
<reference evidence="2" key="1">
    <citation type="journal article" date="2023" name="G3 (Bethesda)">
        <title>Genome assembly and association tests identify interacting loci associated with vigor, precocity, and sex in interspecific pistachio rootstocks.</title>
        <authorList>
            <person name="Palmer W."/>
            <person name="Jacygrad E."/>
            <person name="Sagayaradj S."/>
            <person name="Cavanaugh K."/>
            <person name="Han R."/>
            <person name="Bertier L."/>
            <person name="Beede B."/>
            <person name="Kafkas S."/>
            <person name="Golino D."/>
            <person name="Preece J."/>
            <person name="Michelmore R."/>
        </authorList>
    </citation>
    <scope>NUCLEOTIDE SEQUENCE [LARGE SCALE GENOMIC DNA]</scope>
</reference>